<sequence length="157" mass="17200">MAPDAQQPVMIDFYLAPTFSLFDFSLAVETLRLANQVLGYADHRWRIASETGVPVRSSCGVPVTSTSSMADEQRYLFNELCPGMVCICSNNVAVGRDIKLSKPWLLSCSNKEVAIGGFGCSWVCLMAKPAGYIGITWMVLFLRWESDGFCTSGLAHS</sequence>
<dbReference type="Gene3D" id="3.40.50.880">
    <property type="match status" value="1"/>
</dbReference>
<comment type="caution">
    <text evidence="1">The sequence shown here is derived from an EMBL/GenBank/DDBJ whole genome shotgun (WGS) entry which is preliminary data.</text>
</comment>
<evidence type="ECO:0000313" key="1">
    <source>
        <dbReference type="EMBL" id="MBO1042278.1"/>
    </source>
</evidence>
<dbReference type="Proteomes" id="UP000718278">
    <property type="component" value="Unassembled WGS sequence"/>
</dbReference>
<protein>
    <submittedName>
        <fullName evidence="1">Uncharacterized protein</fullName>
    </submittedName>
</protein>
<name>A0ABS3K5V4_9HYPH</name>
<evidence type="ECO:0000313" key="2">
    <source>
        <dbReference type="Proteomes" id="UP000718278"/>
    </source>
</evidence>
<keyword evidence="2" id="KW-1185">Reference proteome</keyword>
<dbReference type="RefSeq" id="WP_207490295.1">
    <property type="nucleotide sequence ID" value="NZ_JADIJS010000008.1"/>
</dbReference>
<organism evidence="1 2">
    <name type="scientific">Brucella pituitosa</name>
    <dbReference type="NCBI Taxonomy" id="571256"/>
    <lineage>
        <taxon>Bacteria</taxon>
        <taxon>Pseudomonadati</taxon>
        <taxon>Pseudomonadota</taxon>
        <taxon>Alphaproteobacteria</taxon>
        <taxon>Hyphomicrobiales</taxon>
        <taxon>Brucellaceae</taxon>
        <taxon>Brucella/Ochrobactrum group</taxon>
        <taxon>Brucella</taxon>
    </lineage>
</organism>
<dbReference type="SUPFAM" id="SSF52317">
    <property type="entry name" value="Class I glutamine amidotransferase-like"/>
    <property type="match status" value="1"/>
</dbReference>
<reference evidence="1 2" key="1">
    <citation type="submission" date="2020-10" db="EMBL/GenBank/DDBJ databases">
        <title>Genomic characterization of underground lake bacteria from Wind Cave National Park: Insight into the archetypical LuxI/LuxR and identification of LuxR solos.</title>
        <authorList>
            <person name="Wengert P.C."/>
            <person name="Savka M.A."/>
        </authorList>
    </citation>
    <scope>NUCLEOTIDE SEQUENCE [LARGE SCALE GENOMIC DNA]</scope>
    <source>
        <strain evidence="1 2">SD316</strain>
    </source>
</reference>
<accession>A0ABS3K5V4</accession>
<dbReference type="EMBL" id="JADIJS010000008">
    <property type="protein sequence ID" value="MBO1042278.1"/>
    <property type="molecule type" value="Genomic_DNA"/>
</dbReference>
<proteinExistence type="predicted"/>
<gene>
    <name evidence="1" type="ORF">IPV26_21665</name>
</gene>
<dbReference type="InterPro" id="IPR029062">
    <property type="entry name" value="Class_I_gatase-like"/>
</dbReference>